<dbReference type="AlphaFoldDB" id="A0A8B3T651"/>
<proteinExistence type="predicted"/>
<dbReference type="InterPro" id="IPR018306">
    <property type="entry name" value="Phage_T5_Orf172_DNA-bd"/>
</dbReference>
<evidence type="ECO:0000313" key="2">
    <source>
        <dbReference type="EMBL" id="RZN56448.1"/>
    </source>
</evidence>
<gene>
    <name evidence="2" type="ORF">EIG79_10265</name>
</gene>
<reference evidence="2 3" key="1">
    <citation type="submission" date="2018-11" db="EMBL/GenBank/DDBJ databases">
        <title>Sequencing Av. paragallinarum serogroups.</title>
        <authorList>
            <person name="Hellmuth J.E."/>
            <person name="Boucher C.E."/>
            <person name="Cason E.D."/>
        </authorList>
    </citation>
    <scope>NUCLEOTIDE SEQUENCE [LARGE SCALE GENOMIC DNA]</scope>
    <source>
        <strain evidence="2 3">SA-3</strain>
    </source>
</reference>
<evidence type="ECO:0000313" key="3">
    <source>
        <dbReference type="Proteomes" id="UP000294229"/>
    </source>
</evidence>
<organism evidence="2 3">
    <name type="scientific">Avibacterium paragallinarum</name>
    <name type="common">Haemophilus gallinarum</name>
    <dbReference type="NCBI Taxonomy" id="728"/>
    <lineage>
        <taxon>Bacteria</taxon>
        <taxon>Pseudomonadati</taxon>
        <taxon>Pseudomonadota</taxon>
        <taxon>Gammaproteobacteria</taxon>
        <taxon>Pasteurellales</taxon>
        <taxon>Pasteurellaceae</taxon>
        <taxon>Avibacterium</taxon>
    </lineage>
</organism>
<protein>
    <submittedName>
        <fullName evidence="2">GIY-YIG nuclease family protein</fullName>
    </submittedName>
</protein>
<dbReference type="Proteomes" id="UP000294229">
    <property type="component" value="Unassembled WGS sequence"/>
</dbReference>
<sequence length="190" mass="21678">MIMQLANPENNRLVELLKVSETANQSFNYLIDCIYESLEKCALTKHFNIIEENTDYSLLEAKQSLERMILASDDDPRVIKIAQIILSNSGISSREMKILDNGKVITRKIYFVQRSDGAIKIGSSLDVQKRISDIAALVGDLKLLCVIDGTIRIEKSLHKKFINDHIHNEWFSQENINRFINDLGIKQNAN</sequence>
<comment type="caution">
    <text evidence="2">The sequence shown here is derived from an EMBL/GenBank/DDBJ whole genome shotgun (WGS) entry which is preliminary data.</text>
</comment>
<name>A0A8B3T651_AVIPA</name>
<dbReference type="Pfam" id="PF10544">
    <property type="entry name" value="T5orf172"/>
    <property type="match status" value="1"/>
</dbReference>
<accession>A0A8B3T651</accession>
<feature type="domain" description="Bacteriophage T5 Orf172 DNA-binding" evidence="1">
    <location>
        <begin position="109"/>
        <end position="172"/>
    </location>
</feature>
<dbReference type="EMBL" id="RQXS01000066">
    <property type="protein sequence ID" value="RZN56448.1"/>
    <property type="molecule type" value="Genomic_DNA"/>
</dbReference>
<evidence type="ECO:0000259" key="1">
    <source>
        <dbReference type="Pfam" id="PF10544"/>
    </source>
</evidence>